<comment type="caution">
    <text evidence="1">The sequence shown here is derived from an EMBL/GenBank/DDBJ whole genome shotgun (WGS) entry which is preliminary data.</text>
</comment>
<dbReference type="Gene3D" id="1.25.40.10">
    <property type="entry name" value="Tetratricopeptide repeat domain"/>
    <property type="match status" value="1"/>
</dbReference>
<keyword evidence="2" id="KW-1185">Reference proteome</keyword>
<evidence type="ECO:0008006" key="3">
    <source>
        <dbReference type="Google" id="ProtNLM"/>
    </source>
</evidence>
<dbReference type="SUPFAM" id="SSF48452">
    <property type="entry name" value="TPR-like"/>
    <property type="match status" value="1"/>
</dbReference>
<name>A0ABW3M2F8_9PSEU</name>
<protein>
    <recommendedName>
        <fullName evidence="3">Transcriptional regulator</fullName>
    </recommendedName>
</protein>
<reference evidence="2" key="1">
    <citation type="journal article" date="2019" name="Int. J. Syst. Evol. Microbiol.">
        <title>The Global Catalogue of Microorganisms (GCM) 10K type strain sequencing project: providing services to taxonomists for standard genome sequencing and annotation.</title>
        <authorList>
            <consortium name="The Broad Institute Genomics Platform"/>
            <consortium name="The Broad Institute Genome Sequencing Center for Infectious Disease"/>
            <person name="Wu L."/>
            <person name="Ma J."/>
        </authorList>
    </citation>
    <scope>NUCLEOTIDE SEQUENCE [LARGE SCALE GENOMIC DNA]</scope>
    <source>
        <strain evidence="2">JCM 31486</strain>
    </source>
</reference>
<evidence type="ECO:0000313" key="1">
    <source>
        <dbReference type="EMBL" id="MFD1044807.1"/>
    </source>
</evidence>
<organism evidence="1 2">
    <name type="scientific">Kibdelosporangium lantanae</name>
    <dbReference type="NCBI Taxonomy" id="1497396"/>
    <lineage>
        <taxon>Bacteria</taxon>
        <taxon>Bacillati</taxon>
        <taxon>Actinomycetota</taxon>
        <taxon>Actinomycetes</taxon>
        <taxon>Pseudonocardiales</taxon>
        <taxon>Pseudonocardiaceae</taxon>
        <taxon>Kibdelosporangium</taxon>
    </lineage>
</organism>
<gene>
    <name evidence="1" type="ORF">ACFQ1S_03935</name>
</gene>
<sequence>MAIVQRWTGATANALQEAMRLTVREFAETIGVSPRAVTAWNSRGHDITPIPEIQRALDTALAQRTTEEHKARFWSILRDKDTQPASASADKGSGDVEPRFHQMVTVGLVDSQTAGAAVTDESAHNAAGEDPVEIMKRRTLMKFSLAAAAAITVGDSAIDQVGTTDVAGIKQTTARLHRLDQQHGGELIWQGALVAVSEAKRHLKQGSYTPDSRAAMQRAIGRLQVCAGWLCCDAGQRDQSVTNYMGALALARSTGDAEIETRAFANLAFQSSLLGQPDEALQFAGAAEMAARSIPDSSRVAAIPQLRLATASSLTGDAAETDRAITRARKALDDDRDHAAAPDWCTFLSPHEIDAVEAACAVNLGQASRAERLLEQAIDGYGDQHARNRALYRVRLAQARLDGRAVDGAVEAADAALDDLGPQLVSWRINAELAGVVDRLSQHPQVAGVDAFLHRYAAATR</sequence>
<dbReference type="EMBL" id="JBHTIS010000129">
    <property type="protein sequence ID" value="MFD1044807.1"/>
    <property type="molecule type" value="Genomic_DNA"/>
</dbReference>
<dbReference type="Proteomes" id="UP001597045">
    <property type="component" value="Unassembled WGS sequence"/>
</dbReference>
<dbReference type="InterPro" id="IPR011990">
    <property type="entry name" value="TPR-like_helical_dom_sf"/>
</dbReference>
<accession>A0ABW3M2F8</accession>
<proteinExistence type="predicted"/>
<evidence type="ECO:0000313" key="2">
    <source>
        <dbReference type="Proteomes" id="UP001597045"/>
    </source>
</evidence>